<reference evidence="2" key="1">
    <citation type="submission" date="2019-08" db="EMBL/GenBank/DDBJ databases">
        <authorList>
            <person name="Kucharzyk K."/>
            <person name="Murdoch R.W."/>
            <person name="Higgins S."/>
            <person name="Loffler F."/>
        </authorList>
    </citation>
    <scope>NUCLEOTIDE SEQUENCE</scope>
</reference>
<protein>
    <submittedName>
        <fullName evidence="2">Uncharacterized protein</fullName>
    </submittedName>
</protein>
<name>A0A645FGN5_9ZZZZ</name>
<proteinExistence type="predicted"/>
<feature type="region of interest" description="Disordered" evidence="1">
    <location>
        <begin position="188"/>
        <end position="207"/>
    </location>
</feature>
<gene>
    <name evidence="2" type="ORF">SDC9_160879</name>
</gene>
<accession>A0A645FGN5</accession>
<evidence type="ECO:0000313" key="2">
    <source>
        <dbReference type="EMBL" id="MPN13558.1"/>
    </source>
</evidence>
<dbReference type="AlphaFoldDB" id="A0A645FGN5"/>
<comment type="caution">
    <text evidence="2">The sequence shown here is derived from an EMBL/GenBank/DDBJ whole genome shotgun (WGS) entry which is preliminary data.</text>
</comment>
<organism evidence="2">
    <name type="scientific">bioreactor metagenome</name>
    <dbReference type="NCBI Taxonomy" id="1076179"/>
    <lineage>
        <taxon>unclassified sequences</taxon>
        <taxon>metagenomes</taxon>
        <taxon>ecological metagenomes</taxon>
    </lineage>
</organism>
<evidence type="ECO:0000256" key="1">
    <source>
        <dbReference type="SAM" id="MobiDB-lite"/>
    </source>
</evidence>
<sequence>MDQLAAQAVVQVVGQAQALLQARVGEFLGLELGPQMLGFFLLCDVEGEADQRCGLALFVAQHMHDFLDPDKAVVAGQRTVLGLVIHASQAKLHAARDGLLALVGVDAFGPVVHGLPALGTPAQQISDLRADIAVFLRGPVNLEGNRQGGFQQRLVEAVVRVGFKGTQAGAGFKHGTLLSDREEGGWWAARSRTSRNSRPRSAAGSGF</sequence>
<dbReference type="EMBL" id="VSSQ01060059">
    <property type="protein sequence ID" value="MPN13558.1"/>
    <property type="molecule type" value="Genomic_DNA"/>
</dbReference>